<protein>
    <submittedName>
        <fullName evidence="2">Uncharacterized protein</fullName>
    </submittedName>
</protein>
<accession>A0A6J5NCY3</accession>
<name>A0A6J5NCY3_9CAUD</name>
<reference evidence="2" key="1">
    <citation type="submission" date="2020-04" db="EMBL/GenBank/DDBJ databases">
        <authorList>
            <person name="Chiriac C."/>
            <person name="Salcher M."/>
            <person name="Ghai R."/>
            <person name="Kavagutti S V."/>
        </authorList>
    </citation>
    <scope>NUCLEOTIDE SEQUENCE</scope>
</reference>
<dbReference type="Pfam" id="PF12518">
    <property type="entry name" value="DUF3721"/>
    <property type="match status" value="1"/>
</dbReference>
<evidence type="ECO:0000256" key="1">
    <source>
        <dbReference type="SAM" id="MobiDB-lite"/>
    </source>
</evidence>
<evidence type="ECO:0000313" key="2">
    <source>
        <dbReference type="EMBL" id="CAB4156697.1"/>
    </source>
</evidence>
<sequence length="227" mass="25154">MSESSIVDKIQALKMAKNMGCSGAHKDENGNWMPCSSHDEMQKISNIAEGDKWRSAVPGYKGEDGRVRGRKRRRRNDSWEKLNERPISSIQTLPGGGLVSGPASGGITASGPISLSSADNGMETKVQPGPEYVRDNDPDVFQDIESARFRSRQLGCIGVSRRVSKTGRMVWMPCSNNSDYSRLAGATALGRRGQQRDFERAVRTVLMSELNRPKRKVSVYQEIYNSQ</sequence>
<proteinExistence type="predicted"/>
<feature type="region of interest" description="Disordered" evidence="1">
    <location>
        <begin position="58"/>
        <end position="137"/>
    </location>
</feature>
<dbReference type="InterPro" id="IPR022196">
    <property type="entry name" value="DUF3721"/>
</dbReference>
<dbReference type="EMBL" id="LR796639">
    <property type="protein sequence ID" value="CAB4156697.1"/>
    <property type="molecule type" value="Genomic_DNA"/>
</dbReference>
<gene>
    <name evidence="2" type="ORF">UFOVP658_112</name>
</gene>
<organism evidence="2">
    <name type="scientific">uncultured Caudovirales phage</name>
    <dbReference type="NCBI Taxonomy" id="2100421"/>
    <lineage>
        <taxon>Viruses</taxon>
        <taxon>Duplodnaviria</taxon>
        <taxon>Heunggongvirae</taxon>
        <taxon>Uroviricota</taxon>
        <taxon>Caudoviricetes</taxon>
        <taxon>Peduoviridae</taxon>
        <taxon>Maltschvirus</taxon>
        <taxon>Maltschvirus maltsch</taxon>
    </lineage>
</organism>